<dbReference type="EMBL" id="JABRWO010000002">
    <property type="protein sequence ID" value="MBA2113549.1"/>
    <property type="molecule type" value="Genomic_DNA"/>
</dbReference>
<name>A0A7V8V269_9BACT</name>
<organism evidence="3 4">
    <name type="scientific">Bremerella alba</name>
    <dbReference type="NCBI Taxonomy" id="980252"/>
    <lineage>
        <taxon>Bacteria</taxon>
        <taxon>Pseudomonadati</taxon>
        <taxon>Planctomycetota</taxon>
        <taxon>Planctomycetia</taxon>
        <taxon>Pirellulales</taxon>
        <taxon>Pirellulaceae</taxon>
        <taxon>Bremerella</taxon>
    </lineage>
</organism>
<dbReference type="Proteomes" id="UP000551616">
    <property type="component" value="Unassembled WGS sequence"/>
</dbReference>
<dbReference type="NCBIfam" id="TIGR02532">
    <property type="entry name" value="IV_pilin_GFxxxE"/>
    <property type="match status" value="1"/>
</dbReference>
<keyword evidence="1" id="KW-0812">Transmembrane</keyword>
<keyword evidence="4" id="KW-1185">Reference proteome</keyword>
<dbReference type="AlphaFoldDB" id="A0A7V8V269"/>
<dbReference type="InterPro" id="IPR012902">
    <property type="entry name" value="N_methyl_site"/>
</dbReference>
<feature type="transmembrane region" description="Helical" evidence="1">
    <location>
        <begin position="12"/>
        <end position="34"/>
    </location>
</feature>
<dbReference type="Pfam" id="PF07596">
    <property type="entry name" value="SBP_bac_10"/>
    <property type="match status" value="1"/>
</dbReference>
<accession>A0A7V8V269</accession>
<evidence type="ECO:0000259" key="2">
    <source>
        <dbReference type="Pfam" id="PF07596"/>
    </source>
</evidence>
<evidence type="ECO:0000313" key="3">
    <source>
        <dbReference type="EMBL" id="MBA2113549.1"/>
    </source>
</evidence>
<keyword evidence="1" id="KW-0472">Membrane</keyword>
<dbReference type="InterPro" id="IPR011453">
    <property type="entry name" value="DUF1559"/>
</dbReference>
<dbReference type="NCBIfam" id="TIGR04294">
    <property type="entry name" value="pre_pil_HX9DG"/>
    <property type="match status" value="1"/>
</dbReference>
<dbReference type="SUPFAM" id="SSF54523">
    <property type="entry name" value="Pili subunits"/>
    <property type="match status" value="1"/>
</dbReference>
<feature type="domain" description="DUF1559" evidence="2">
    <location>
        <begin position="35"/>
        <end position="297"/>
    </location>
</feature>
<dbReference type="Gene3D" id="3.30.700.10">
    <property type="entry name" value="Glycoprotein, Type 4 Pilin"/>
    <property type="match status" value="1"/>
</dbReference>
<comment type="caution">
    <text evidence="3">The sequence shown here is derived from an EMBL/GenBank/DDBJ whole genome shotgun (WGS) entry which is preliminary data.</text>
</comment>
<proteinExistence type="predicted"/>
<keyword evidence="1" id="KW-1133">Transmembrane helix</keyword>
<dbReference type="InterPro" id="IPR027558">
    <property type="entry name" value="Pre_pil_HX9DG_C"/>
</dbReference>
<sequence length="317" mass="35103">MSSTTFRRSGFTLVELLVVIAIIGVLIALLLPAVQQAREAARRMQCNNNLKQIGLALHNYHDTFGCLPAGYQDVDSSHALEPIYGWAVAILPFLELNNLFEELDPNHIPLRDRYHSGYTAEDQQLLQMQIDAYRCPSDVAGDAHEFTFGATNHFYPGTSNYVAYGGAGDTSVTLRNNNDAHGTFFGGSYLKFRDITDGTSNTFFVGERDASKVGPSSSGHTTNFGAAVWAGVASRTNSHRPYRTLTHAVYRPNHDYVASYDDESNTYNGRGVSSLHPGGVNILLGDGSVQFVSETIEHYYTYRYMVWRNDGNVVSEY</sequence>
<dbReference type="PANTHER" id="PTHR30093:SF2">
    <property type="entry name" value="TYPE II SECRETION SYSTEM PROTEIN H"/>
    <property type="match status" value="1"/>
</dbReference>
<dbReference type="InterPro" id="IPR045584">
    <property type="entry name" value="Pilin-like"/>
</dbReference>
<evidence type="ECO:0000256" key="1">
    <source>
        <dbReference type="SAM" id="Phobius"/>
    </source>
</evidence>
<dbReference type="PROSITE" id="PS00409">
    <property type="entry name" value="PROKAR_NTER_METHYL"/>
    <property type="match status" value="1"/>
</dbReference>
<gene>
    <name evidence="3" type="ORF">HOV93_06980</name>
</gene>
<dbReference type="Pfam" id="PF07963">
    <property type="entry name" value="N_methyl"/>
    <property type="match status" value="1"/>
</dbReference>
<protein>
    <recommendedName>
        <fullName evidence="2">DUF1559 domain-containing protein</fullName>
    </recommendedName>
</protein>
<reference evidence="3 4" key="1">
    <citation type="submission" date="2020-05" db="EMBL/GenBank/DDBJ databases">
        <title>Bremerella alba sp. nov., a novel planctomycete isolated from the surface of the macroalga Fucus spiralis.</title>
        <authorList>
            <person name="Godinho O."/>
            <person name="Botelho R."/>
            <person name="Albuquerque L."/>
            <person name="Wiegand S."/>
            <person name="Da Costa M.S."/>
            <person name="Lobo-Da-Cunha A."/>
            <person name="Jogler C."/>
            <person name="Lage O.M."/>
        </authorList>
    </citation>
    <scope>NUCLEOTIDE SEQUENCE [LARGE SCALE GENOMIC DNA]</scope>
    <source>
        <strain evidence="3 4">FF15</strain>
    </source>
</reference>
<dbReference type="PANTHER" id="PTHR30093">
    <property type="entry name" value="GENERAL SECRETION PATHWAY PROTEIN G"/>
    <property type="match status" value="1"/>
</dbReference>
<dbReference type="RefSeq" id="WP_207395056.1">
    <property type="nucleotide sequence ID" value="NZ_JABRWO010000002.1"/>
</dbReference>
<evidence type="ECO:0000313" key="4">
    <source>
        <dbReference type="Proteomes" id="UP000551616"/>
    </source>
</evidence>